<gene>
    <name evidence="3" type="ORF">IPN91_03035</name>
</gene>
<reference evidence="3 4" key="1">
    <citation type="submission" date="2020-10" db="EMBL/GenBank/DDBJ databases">
        <title>Connecting structure to function with the recovery of over 1000 high-quality activated sludge metagenome-assembled genomes encoding full-length rRNA genes using long-read sequencing.</title>
        <authorList>
            <person name="Singleton C.M."/>
            <person name="Petriglieri F."/>
            <person name="Kristensen J.M."/>
            <person name="Kirkegaard R.H."/>
            <person name="Michaelsen T.Y."/>
            <person name="Andersen M.H."/>
            <person name="Karst S.M."/>
            <person name="Dueholm M.S."/>
            <person name="Nielsen P.H."/>
            <person name="Albertsen M."/>
        </authorList>
    </citation>
    <scope>NUCLEOTIDE SEQUENCE [LARGE SCALE GENOMIC DNA]</scope>
    <source>
        <strain evidence="3">OdNE_18-Q3-R46-58_MAXAC.008</strain>
    </source>
</reference>
<keyword evidence="1" id="KW-0802">TPR repeat</keyword>
<dbReference type="Gene3D" id="1.25.40.10">
    <property type="entry name" value="Tetratricopeptide repeat domain"/>
    <property type="match status" value="3"/>
</dbReference>
<feature type="chain" id="PRO_5037113612" description="Tetratricopeptide repeat protein" evidence="2">
    <location>
        <begin position="18"/>
        <end position="549"/>
    </location>
</feature>
<dbReference type="PANTHER" id="PTHR45588:SF1">
    <property type="entry name" value="WW DOMAIN-CONTAINING PROTEIN"/>
    <property type="match status" value="1"/>
</dbReference>
<accession>A0A936EZZ1</accession>
<feature type="signal peptide" evidence="2">
    <location>
        <begin position="1"/>
        <end position="17"/>
    </location>
</feature>
<dbReference type="InterPro" id="IPR019734">
    <property type="entry name" value="TPR_rpt"/>
</dbReference>
<dbReference type="SUPFAM" id="SSF48452">
    <property type="entry name" value="TPR-like"/>
    <property type="match status" value="2"/>
</dbReference>
<dbReference type="Proteomes" id="UP000709959">
    <property type="component" value="Unassembled WGS sequence"/>
</dbReference>
<dbReference type="EMBL" id="JADKCH010000001">
    <property type="protein sequence ID" value="MBK8571619.1"/>
    <property type="molecule type" value="Genomic_DNA"/>
</dbReference>
<sequence>MGFLLPAVFLACTLATATIPDSGTASAPWRPYDLGRHQRRVATRVPGAQAAFDQGLVWAYAFNHEAAIRAFQEVLRLDPDCAMAWWGLALVNGPHINNPAMEEAQAKAAWEALGQARKRAAGAPPVERALIEALGARYALPNPADRSALDAAYAQAMGRVAARFPKDADVAALHAEALMDTRPWDQWTRAGEPQPGTLEILAALRRALTLAPNHPLALHLTIHAYEGSPHPERAKAAADRLRRLVPDAGHLVHMPGHIYARIGDWGGAAEANERAMEADGRYRARQPEIGFYGIYMVHNADFLAYTALMEGRKEVALAQSRAVVTAFPLDWVVANATFAEAFATRHWETLKRFGLWEELLAEPAPDARLPLATASWHALRGTAFAATGRGGEALKEQAAFEAALPGIPESHAWGSNNARQVMQVSRAFLAGEIAFGQGRVDAAIERLQEAVRLEDALKYDEPPACVVPARHALGAVLLSAGRAKEAEAAYRADLRAYPANYWSLLGLQKALAAQGRKPEAAAAEEAFRRAQARAQVKAETSCLCVKGKG</sequence>
<keyword evidence="2" id="KW-0732">Signal</keyword>
<dbReference type="InterPro" id="IPR011990">
    <property type="entry name" value="TPR-like_helical_dom_sf"/>
</dbReference>
<name>A0A936EZZ1_9BACT</name>
<evidence type="ECO:0000256" key="2">
    <source>
        <dbReference type="SAM" id="SignalP"/>
    </source>
</evidence>
<organism evidence="3 4">
    <name type="scientific">Candidatus Geothrix odensensis</name>
    <dbReference type="NCBI Taxonomy" id="2954440"/>
    <lineage>
        <taxon>Bacteria</taxon>
        <taxon>Pseudomonadati</taxon>
        <taxon>Acidobacteriota</taxon>
        <taxon>Holophagae</taxon>
        <taxon>Holophagales</taxon>
        <taxon>Holophagaceae</taxon>
        <taxon>Geothrix</taxon>
    </lineage>
</organism>
<evidence type="ECO:0000256" key="1">
    <source>
        <dbReference type="PROSITE-ProRule" id="PRU00339"/>
    </source>
</evidence>
<dbReference type="SMART" id="SM00028">
    <property type="entry name" value="TPR"/>
    <property type="match status" value="3"/>
</dbReference>
<evidence type="ECO:0008006" key="5">
    <source>
        <dbReference type="Google" id="ProtNLM"/>
    </source>
</evidence>
<evidence type="ECO:0000313" key="3">
    <source>
        <dbReference type="EMBL" id="MBK8571619.1"/>
    </source>
</evidence>
<dbReference type="PROSITE" id="PS50005">
    <property type="entry name" value="TPR"/>
    <property type="match status" value="1"/>
</dbReference>
<dbReference type="AlphaFoldDB" id="A0A936EZZ1"/>
<dbReference type="PANTHER" id="PTHR45588">
    <property type="entry name" value="TPR DOMAIN-CONTAINING PROTEIN"/>
    <property type="match status" value="1"/>
</dbReference>
<proteinExistence type="predicted"/>
<evidence type="ECO:0000313" key="4">
    <source>
        <dbReference type="Proteomes" id="UP000709959"/>
    </source>
</evidence>
<protein>
    <recommendedName>
        <fullName evidence="5">Tetratricopeptide repeat protein</fullName>
    </recommendedName>
</protein>
<feature type="repeat" description="TPR" evidence="1">
    <location>
        <begin position="48"/>
        <end position="81"/>
    </location>
</feature>
<comment type="caution">
    <text evidence="3">The sequence shown here is derived from an EMBL/GenBank/DDBJ whole genome shotgun (WGS) entry which is preliminary data.</text>
</comment>